<protein>
    <submittedName>
        <fullName evidence="2">Diguanylate cyclase</fullName>
    </submittedName>
</protein>
<dbReference type="Proteomes" id="UP000509568">
    <property type="component" value="Chromosome"/>
</dbReference>
<name>A0A7D5H7D1_9PSED</name>
<dbReference type="Gene3D" id="3.30.70.270">
    <property type="match status" value="1"/>
</dbReference>
<keyword evidence="3" id="KW-1185">Reference proteome</keyword>
<organism evidence="2 3">
    <name type="scientific">Pseudomonas eucalypticola</name>
    <dbReference type="NCBI Taxonomy" id="2599595"/>
    <lineage>
        <taxon>Bacteria</taxon>
        <taxon>Pseudomonadati</taxon>
        <taxon>Pseudomonadota</taxon>
        <taxon>Gammaproteobacteria</taxon>
        <taxon>Pseudomonadales</taxon>
        <taxon>Pseudomonadaceae</taxon>
        <taxon>Pseudomonas</taxon>
    </lineage>
</organism>
<feature type="domain" description="GGDEF" evidence="1">
    <location>
        <begin position="40"/>
        <end position="170"/>
    </location>
</feature>
<evidence type="ECO:0000313" key="3">
    <source>
        <dbReference type="Proteomes" id="UP000509568"/>
    </source>
</evidence>
<dbReference type="InterPro" id="IPR043128">
    <property type="entry name" value="Rev_trsase/Diguanyl_cyclase"/>
</dbReference>
<evidence type="ECO:0000313" key="2">
    <source>
        <dbReference type="EMBL" id="QKZ05929.1"/>
    </source>
</evidence>
<dbReference type="PROSITE" id="PS50887">
    <property type="entry name" value="GGDEF"/>
    <property type="match status" value="1"/>
</dbReference>
<sequence length="178" mass="18848">MSLHTEPARGAPSLIPGQADARPAATLLVSEWVQALRLGQPLSLMVVSVDHLRAFVRQHGEAQARRQVEAIAVALELTARRARDGVGRCSADAFMVLLPGTPADGAKAVAERCLQNVRAALAEQLLSVSLGVGTVIPRSEAGHSTFFNAVAQLCDEASSKGGDRWVARHFGHSRTGIL</sequence>
<dbReference type="KEGG" id="pez:HWQ56_19915"/>
<gene>
    <name evidence="2" type="ORF">HWQ56_19915</name>
</gene>
<dbReference type="Pfam" id="PF00990">
    <property type="entry name" value="GGDEF"/>
    <property type="match status" value="1"/>
</dbReference>
<dbReference type="EMBL" id="CP056030">
    <property type="protein sequence ID" value="QKZ05929.1"/>
    <property type="molecule type" value="Genomic_DNA"/>
</dbReference>
<dbReference type="InterPro" id="IPR029787">
    <property type="entry name" value="Nucleotide_cyclase"/>
</dbReference>
<reference evidence="2 3" key="1">
    <citation type="submission" date="2020-06" db="EMBL/GenBank/DDBJ databases">
        <title>Pseudomonas eucalypticola sp. nov., an endophyte of Eucalyptus dunnii leaves with biocontrol ability of eucalyptus leaf blight.</title>
        <authorList>
            <person name="Liu Y."/>
            <person name="Song Z."/>
            <person name="Zeng H."/>
            <person name="Lu M."/>
            <person name="Wang X."/>
            <person name="Lian X."/>
            <person name="Zhang Q."/>
        </authorList>
    </citation>
    <scope>NUCLEOTIDE SEQUENCE [LARGE SCALE GENOMIC DNA]</scope>
    <source>
        <strain evidence="2 3">NP-1</strain>
    </source>
</reference>
<dbReference type="AlphaFoldDB" id="A0A7D5H7D1"/>
<evidence type="ECO:0000259" key="1">
    <source>
        <dbReference type="PROSITE" id="PS50887"/>
    </source>
</evidence>
<dbReference type="SMART" id="SM00267">
    <property type="entry name" value="GGDEF"/>
    <property type="match status" value="1"/>
</dbReference>
<dbReference type="SUPFAM" id="SSF55073">
    <property type="entry name" value="Nucleotide cyclase"/>
    <property type="match status" value="1"/>
</dbReference>
<accession>A0A7D5H7D1</accession>
<dbReference type="InterPro" id="IPR000160">
    <property type="entry name" value="GGDEF_dom"/>
</dbReference>
<dbReference type="RefSeq" id="WP_158157527.1">
    <property type="nucleotide sequence ID" value="NZ_CP056030.1"/>
</dbReference>
<proteinExistence type="predicted"/>